<gene>
    <name evidence="1" type="ORF">PAPOLLO_LOCUS4184</name>
</gene>
<proteinExistence type="predicted"/>
<evidence type="ECO:0000313" key="1">
    <source>
        <dbReference type="EMBL" id="CAG4950310.1"/>
    </source>
</evidence>
<protein>
    <submittedName>
        <fullName evidence="1">(apollo) hypothetical protein</fullName>
    </submittedName>
</protein>
<sequence length="136" mass="15669">MGRCSVISCRMKNRNTHQNITLHRLPVLRDDAWPSSELLLPAQFENCKEQESVSRKVLVEKPSYSTSNYAELSSAQFNKCEEQKSVSHIVREETPAFLAIYQPHVTGVRSNKLFLTKYLERNLFATLTLLRINSLK</sequence>
<evidence type="ECO:0000313" key="2">
    <source>
        <dbReference type="Proteomes" id="UP000691718"/>
    </source>
</evidence>
<comment type="caution">
    <text evidence="1">The sequence shown here is derived from an EMBL/GenBank/DDBJ whole genome shotgun (WGS) entry which is preliminary data.</text>
</comment>
<accession>A0A8S3WAK4</accession>
<keyword evidence="2" id="KW-1185">Reference proteome</keyword>
<reference evidence="1" key="1">
    <citation type="submission" date="2021-04" db="EMBL/GenBank/DDBJ databases">
        <authorList>
            <person name="Tunstrom K."/>
        </authorList>
    </citation>
    <scope>NUCLEOTIDE SEQUENCE</scope>
</reference>
<dbReference type="OrthoDB" id="7312725at2759"/>
<dbReference type="EMBL" id="CAJQZP010000226">
    <property type="protein sequence ID" value="CAG4950310.1"/>
    <property type="molecule type" value="Genomic_DNA"/>
</dbReference>
<name>A0A8S3WAK4_PARAO</name>
<dbReference type="AlphaFoldDB" id="A0A8S3WAK4"/>
<dbReference type="Proteomes" id="UP000691718">
    <property type="component" value="Unassembled WGS sequence"/>
</dbReference>
<organism evidence="1 2">
    <name type="scientific">Parnassius apollo</name>
    <name type="common">Apollo butterfly</name>
    <name type="synonym">Papilio apollo</name>
    <dbReference type="NCBI Taxonomy" id="110799"/>
    <lineage>
        <taxon>Eukaryota</taxon>
        <taxon>Metazoa</taxon>
        <taxon>Ecdysozoa</taxon>
        <taxon>Arthropoda</taxon>
        <taxon>Hexapoda</taxon>
        <taxon>Insecta</taxon>
        <taxon>Pterygota</taxon>
        <taxon>Neoptera</taxon>
        <taxon>Endopterygota</taxon>
        <taxon>Lepidoptera</taxon>
        <taxon>Glossata</taxon>
        <taxon>Ditrysia</taxon>
        <taxon>Papilionoidea</taxon>
        <taxon>Papilionidae</taxon>
        <taxon>Parnassiinae</taxon>
        <taxon>Parnassini</taxon>
        <taxon>Parnassius</taxon>
        <taxon>Parnassius</taxon>
    </lineage>
</organism>